<organism evidence="3 4">
    <name type="scientific">Allonocardiopsis opalescens</name>
    <dbReference type="NCBI Taxonomy" id="1144618"/>
    <lineage>
        <taxon>Bacteria</taxon>
        <taxon>Bacillati</taxon>
        <taxon>Actinomycetota</taxon>
        <taxon>Actinomycetes</taxon>
        <taxon>Streptosporangiales</taxon>
        <taxon>Allonocardiopsis</taxon>
    </lineage>
</organism>
<dbReference type="InterPro" id="IPR021708">
    <property type="entry name" value="DUF3291"/>
</dbReference>
<sequence>MTAHHLAQLNLVELRAPLESPEYAGFVALLDPINTLADRSPGFVWRLRAEDGADATSLRPFGPDVLVNLTVWETREALWDFTYRSGHLDALRRRREWFSPMARPSQVMWWTPAGTLPTVAEAARRLALLTEHGPGPDAFTFKDDVPAPGTPAAGLPG</sequence>
<evidence type="ECO:0000313" key="4">
    <source>
        <dbReference type="Proteomes" id="UP000237846"/>
    </source>
</evidence>
<keyword evidence="4" id="KW-1185">Reference proteome</keyword>
<dbReference type="AlphaFoldDB" id="A0A2T0PZS8"/>
<gene>
    <name evidence="3" type="ORF">CLV72_10673</name>
</gene>
<dbReference type="Proteomes" id="UP000237846">
    <property type="component" value="Unassembled WGS sequence"/>
</dbReference>
<comment type="caution">
    <text evidence="3">The sequence shown here is derived from an EMBL/GenBank/DDBJ whole genome shotgun (WGS) entry which is preliminary data.</text>
</comment>
<dbReference type="InterPro" id="IPR011008">
    <property type="entry name" value="Dimeric_a/b-barrel"/>
</dbReference>
<feature type="domain" description="DUF3291" evidence="2">
    <location>
        <begin position="6"/>
        <end position="143"/>
    </location>
</feature>
<feature type="region of interest" description="Disordered" evidence="1">
    <location>
        <begin position="137"/>
        <end position="157"/>
    </location>
</feature>
<dbReference type="Pfam" id="PF11695">
    <property type="entry name" value="DUF3291"/>
    <property type="match status" value="1"/>
</dbReference>
<reference evidence="3 4" key="1">
    <citation type="submission" date="2018-03" db="EMBL/GenBank/DDBJ databases">
        <title>Genomic Encyclopedia of Archaeal and Bacterial Type Strains, Phase II (KMG-II): from individual species to whole genera.</title>
        <authorList>
            <person name="Goeker M."/>
        </authorList>
    </citation>
    <scope>NUCLEOTIDE SEQUENCE [LARGE SCALE GENOMIC DNA]</scope>
    <source>
        <strain evidence="3 4">DSM 45601</strain>
    </source>
</reference>
<evidence type="ECO:0000256" key="1">
    <source>
        <dbReference type="SAM" id="MobiDB-lite"/>
    </source>
</evidence>
<name>A0A2T0PZS8_9ACTN</name>
<evidence type="ECO:0000259" key="2">
    <source>
        <dbReference type="Pfam" id="PF11695"/>
    </source>
</evidence>
<dbReference type="RefSeq" id="WP_106248688.1">
    <property type="nucleotide sequence ID" value="NZ_PVZC01000006.1"/>
</dbReference>
<feature type="compositionally biased region" description="Low complexity" evidence="1">
    <location>
        <begin position="146"/>
        <end position="157"/>
    </location>
</feature>
<dbReference type="OrthoDB" id="2376237at2"/>
<accession>A0A2T0PZS8</accession>
<dbReference type="EMBL" id="PVZC01000006">
    <property type="protein sequence ID" value="PRX97037.1"/>
    <property type="molecule type" value="Genomic_DNA"/>
</dbReference>
<evidence type="ECO:0000313" key="3">
    <source>
        <dbReference type="EMBL" id="PRX97037.1"/>
    </source>
</evidence>
<protein>
    <submittedName>
        <fullName evidence="3">Uncharacterized protein DUF3291</fullName>
    </submittedName>
</protein>
<proteinExistence type="predicted"/>
<dbReference type="SUPFAM" id="SSF54909">
    <property type="entry name" value="Dimeric alpha+beta barrel"/>
    <property type="match status" value="1"/>
</dbReference>